<keyword evidence="11" id="KW-0472">Membrane</keyword>
<evidence type="ECO:0000313" key="16">
    <source>
        <dbReference type="EMBL" id="CAG8540341.1"/>
    </source>
</evidence>
<protein>
    <submittedName>
        <fullName evidence="16">9929_t:CDS:1</fullName>
    </submittedName>
</protein>
<accession>A0A9N9FKY6</accession>
<dbReference type="Proteomes" id="UP000789572">
    <property type="component" value="Unassembled WGS sequence"/>
</dbReference>
<dbReference type="OrthoDB" id="260519at2759"/>
<keyword evidence="6" id="KW-0256">Endoplasmic reticulum</keyword>
<dbReference type="GO" id="GO:0016126">
    <property type="term" value="P:sterol biosynthetic process"/>
    <property type="evidence" value="ECO:0007669"/>
    <property type="project" value="TreeGrafter"/>
</dbReference>
<keyword evidence="8" id="KW-0249">Electron transport</keyword>
<keyword evidence="7" id="KW-0492">Microsome</keyword>
<keyword evidence="17" id="KW-1185">Reference proteome</keyword>
<organism evidence="16 17">
    <name type="scientific">Paraglomus occultum</name>
    <dbReference type="NCBI Taxonomy" id="144539"/>
    <lineage>
        <taxon>Eukaryota</taxon>
        <taxon>Fungi</taxon>
        <taxon>Fungi incertae sedis</taxon>
        <taxon>Mucoromycota</taxon>
        <taxon>Glomeromycotina</taxon>
        <taxon>Glomeromycetes</taxon>
        <taxon>Paraglomerales</taxon>
        <taxon>Paraglomeraceae</taxon>
        <taxon>Paraglomus</taxon>
    </lineage>
</organism>
<dbReference type="GO" id="GO:0005789">
    <property type="term" value="C:endoplasmic reticulum membrane"/>
    <property type="evidence" value="ECO:0007669"/>
    <property type="project" value="UniProtKB-SubCell"/>
</dbReference>
<keyword evidence="10 14" id="KW-0408">Iron</keyword>
<dbReference type="PRINTS" id="PR00363">
    <property type="entry name" value="CYTOCHROMEB5"/>
</dbReference>
<evidence type="ECO:0000256" key="11">
    <source>
        <dbReference type="ARBA" id="ARBA00023136"/>
    </source>
</evidence>
<dbReference type="Gene3D" id="3.10.120.10">
    <property type="entry name" value="Cytochrome b5-like heme/steroid binding domain"/>
    <property type="match status" value="1"/>
</dbReference>
<comment type="subcellular location">
    <subcellularLocation>
        <location evidence="1">Endoplasmic reticulum membrane</location>
        <topology evidence="1">Single-pass membrane protein</topology>
        <orientation evidence="1">Cytoplasmic side</orientation>
    </subcellularLocation>
    <subcellularLocation>
        <location evidence="12">Microsome membrane</location>
        <topology evidence="12">Single-pass membrane protein</topology>
        <orientation evidence="12">Cytoplasmic side</orientation>
    </subcellularLocation>
</comment>
<dbReference type="InterPro" id="IPR018506">
    <property type="entry name" value="Cyt_B5_heme-BS"/>
</dbReference>
<feature type="non-terminal residue" evidence="16">
    <location>
        <position position="1"/>
    </location>
</feature>
<dbReference type="SUPFAM" id="SSF55856">
    <property type="entry name" value="Cytochrome b5-like heme/steroid binding domain"/>
    <property type="match status" value="1"/>
</dbReference>
<dbReference type="GO" id="GO:0020037">
    <property type="term" value="F:heme binding"/>
    <property type="evidence" value="ECO:0007669"/>
    <property type="project" value="UniProtKB-UniRule"/>
</dbReference>
<dbReference type="FunFam" id="3.10.120.10:FF:000002">
    <property type="entry name" value="Cytochrome b5 type B"/>
    <property type="match status" value="1"/>
</dbReference>
<evidence type="ECO:0000256" key="14">
    <source>
        <dbReference type="RuleBase" id="RU362121"/>
    </source>
</evidence>
<name>A0A9N9FKY6_9GLOM</name>
<keyword evidence="4" id="KW-0812">Transmembrane</keyword>
<reference evidence="16" key="1">
    <citation type="submission" date="2021-06" db="EMBL/GenBank/DDBJ databases">
        <authorList>
            <person name="Kallberg Y."/>
            <person name="Tangrot J."/>
            <person name="Rosling A."/>
        </authorList>
    </citation>
    <scope>NUCLEOTIDE SEQUENCE</scope>
    <source>
        <strain evidence="16">IA702</strain>
    </source>
</reference>
<dbReference type="InterPro" id="IPR036400">
    <property type="entry name" value="Cyt_B5-like_heme/steroid_sf"/>
</dbReference>
<evidence type="ECO:0000256" key="10">
    <source>
        <dbReference type="ARBA" id="ARBA00023004"/>
    </source>
</evidence>
<evidence type="ECO:0000256" key="5">
    <source>
        <dbReference type="ARBA" id="ARBA00022723"/>
    </source>
</evidence>
<comment type="similarity">
    <text evidence="13 14">Belongs to the cytochrome b5 family.</text>
</comment>
<evidence type="ECO:0000256" key="8">
    <source>
        <dbReference type="ARBA" id="ARBA00022982"/>
    </source>
</evidence>
<feature type="domain" description="Cytochrome b5 heme-binding" evidence="15">
    <location>
        <begin position="2"/>
        <end position="78"/>
    </location>
</feature>
<dbReference type="PANTHER" id="PTHR19359">
    <property type="entry name" value="CYTOCHROME B5"/>
    <property type="match status" value="1"/>
</dbReference>
<keyword evidence="5 14" id="KW-0479">Metal-binding</keyword>
<evidence type="ECO:0000256" key="12">
    <source>
        <dbReference type="ARBA" id="ARBA00037877"/>
    </source>
</evidence>
<sequence>MAEEFTYEELSTRNTKKSLYISIQGNVYDVSKFIDEHPGGEEVLLDVAGKDATEPFEDVGHSDEALGILKTLIVGKMKP</sequence>
<evidence type="ECO:0000256" key="3">
    <source>
        <dbReference type="ARBA" id="ARBA00022617"/>
    </source>
</evidence>
<keyword evidence="9" id="KW-1133">Transmembrane helix</keyword>
<dbReference type="PROSITE" id="PS00191">
    <property type="entry name" value="CYTOCHROME_B5_1"/>
    <property type="match status" value="1"/>
</dbReference>
<dbReference type="InterPro" id="IPR001199">
    <property type="entry name" value="Cyt_B5-like_heme/steroid-bd"/>
</dbReference>
<proteinExistence type="inferred from homology"/>
<keyword evidence="3 14" id="KW-0349">Heme</keyword>
<dbReference type="InterPro" id="IPR050668">
    <property type="entry name" value="Cytochrome_b5"/>
</dbReference>
<evidence type="ECO:0000256" key="6">
    <source>
        <dbReference type="ARBA" id="ARBA00022824"/>
    </source>
</evidence>
<dbReference type="SMART" id="SM01117">
    <property type="entry name" value="Cyt-b5"/>
    <property type="match status" value="1"/>
</dbReference>
<dbReference type="PANTHER" id="PTHR19359:SF150">
    <property type="entry name" value="CYTOCHROME B5"/>
    <property type="match status" value="1"/>
</dbReference>
<comment type="caution">
    <text evidence="16">The sequence shown here is derived from an EMBL/GenBank/DDBJ whole genome shotgun (WGS) entry which is preliminary data.</text>
</comment>
<evidence type="ECO:0000256" key="1">
    <source>
        <dbReference type="ARBA" id="ARBA00004131"/>
    </source>
</evidence>
<dbReference type="GO" id="GO:0046872">
    <property type="term" value="F:metal ion binding"/>
    <property type="evidence" value="ECO:0007669"/>
    <property type="project" value="UniProtKB-UniRule"/>
</dbReference>
<evidence type="ECO:0000313" key="17">
    <source>
        <dbReference type="Proteomes" id="UP000789572"/>
    </source>
</evidence>
<evidence type="ECO:0000256" key="13">
    <source>
        <dbReference type="ARBA" id="ARBA00038168"/>
    </source>
</evidence>
<evidence type="ECO:0000256" key="7">
    <source>
        <dbReference type="ARBA" id="ARBA00022848"/>
    </source>
</evidence>
<dbReference type="EMBL" id="CAJVPJ010000588">
    <property type="protein sequence ID" value="CAG8540341.1"/>
    <property type="molecule type" value="Genomic_DNA"/>
</dbReference>
<evidence type="ECO:0000256" key="2">
    <source>
        <dbReference type="ARBA" id="ARBA00022448"/>
    </source>
</evidence>
<dbReference type="Pfam" id="PF00173">
    <property type="entry name" value="Cyt-b5"/>
    <property type="match status" value="1"/>
</dbReference>
<evidence type="ECO:0000259" key="15">
    <source>
        <dbReference type="PROSITE" id="PS50255"/>
    </source>
</evidence>
<gene>
    <name evidence="16" type="ORF">POCULU_LOCUS4503</name>
</gene>
<dbReference type="PROSITE" id="PS50255">
    <property type="entry name" value="CYTOCHROME_B5_2"/>
    <property type="match status" value="1"/>
</dbReference>
<dbReference type="AlphaFoldDB" id="A0A9N9FKY6"/>
<keyword evidence="2" id="KW-0813">Transport</keyword>
<evidence type="ECO:0000256" key="9">
    <source>
        <dbReference type="ARBA" id="ARBA00022989"/>
    </source>
</evidence>
<evidence type="ECO:0000256" key="4">
    <source>
        <dbReference type="ARBA" id="ARBA00022692"/>
    </source>
</evidence>